<dbReference type="InterPro" id="IPR053261">
    <property type="entry name" value="Polyketide-peptide_reg"/>
</dbReference>
<keyword evidence="2" id="KW-1185">Reference proteome</keyword>
<protein>
    <submittedName>
        <fullName evidence="1">Transcription regulator</fullName>
    </submittedName>
</protein>
<dbReference type="Gene3D" id="1.20.910.10">
    <property type="entry name" value="Heme oxygenase-like"/>
    <property type="match status" value="1"/>
</dbReference>
<dbReference type="GeneID" id="68358074"/>
<gene>
    <name evidence="1" type="ORF">HRG_08945</name>
</gene>
<proteinExistence type="predicted"/>
<dbReference type="CDD" id="cd19357">
    <property type="entry name" value="TenA_E_At3g16990-like"/>
    <property type="match status" value="1"/>
</dbReference>
<evidence type="ECO:0000313" key="1">
    <source>
        <dbReference type="EMBL" id="KAH0959924.1"/>
    </source>
</evidence>
<evidence type="ECO:0000313" key="2">
    <source>
        <dbReference type="Proteomes" id="UP000824596"/>
    </source>
</evidence>
<organism evidence="1 2">
    <name type="scientific">Hirsutella rhossiliensis</name>
    <dbReference type="NCBI Taxonomy" id="111463"/>
    <lineage>
        <taxon>Eukaryota</taxon>
        <taxon>Fungi</taxon>
        <taxon>Dikarya</taxon>
        <taxon>Ascomycota</taxon>
        <taxon>Pezizomycotina</taxon>
        <taxon>Sordariomycetes</taxon>
        <taxon>Hypocreomycetidae</taxon>
        <taxon>Hypocreales</taxon>
        <taxon>Ophiocordycipitaceae</taxon>
        <taxon>Hirsutella</taxon>
    </lineage>
</organism>
<accession>A0A9P8MT33</accession>
<dbReference type="Proteomes" id="UP000824596">
    <property type="component" value="Unassembled WGS sequence"/>
</dbReference>
<reference evidence="1" key="1">
    <citation type="submission" date="2021-09" db="EMBL/GenBank/DDBJ databases">
        <title>A high-quality genome of the endoparasitic fungus Hirsutella rhossiliensis with a comparison of Hirsutella genomes reveals transposable elements contributing to genome size variation.</title>
        <authorList>
            <person name="Lin R."/>
            <person name="Jiao Y."/>
            <person name="Sun X."/>
            <person name="Ling J."/>
            <person name="Xie B."/>
            <person name="Cheng X."/>
        </authorList>
    </citation>
    <scope>NUCLEOTIDE SEQUENCE</scope>
    <source>
        <strain evidence="1">HR02</strain>
    </source>
</reference>
<dbReference type="SUPFAM" id="SSF48613">
    <property type="entry name" value="Heme oxygenase-like"/>
    <property type="match status" value="1"/>
</dbReference>
<dbReference type="PANTHER" id="PTHR41813:SF2">
    <property type="entry name" value="REGULATOR PAB1642, PUTATIVE (AFU_ORTHOLOGUE AFUA_3G11955)-RELATED"/>
    <property type="match status" value="1"/>
</dbReference>
<sequence length="250" mass="27897">MARLRLTQALVASDVAAYRKATQSAFLRDAARGEVSKHLLGRWLANDRLYIHGYIKGVGRLLSFLSLPEAVPEARAERKTPATRLLSWMIDALVNIRREEAFFVDTAAAFGIPLEGLRRFEALFDGLAPGDSGVLPWLECAVVYYGTERCYLDAWSYARSHLKSDADVSGDLDGGAVRREFIPNWTSAEFVTFVDELGDIIDDAVDQQVALHGESIRSDLMERSLVQWRALLAAEEAFWHVTEGRDADCC</sequence>
<dbReference type="AlphaFoldDB" id="A0A9P8MT33"/>
<dbReference type="InterPro" id="IPR016084">
    <property type="entry name" value="Haem_Oase-like_multi-hlx"/>
</dbReference>
<comment type="caution">
    <text evidence="1">The sequence shown here is derived from an EMBL/GenBank/DDBJ whole genome shotgun (WGS) entry which is preliminary data.</text>
</comment>
<name>A0A9P8MT33_9HYPO</name>
<dbReference type="EMBL" id="JAIZPD010000011">
    <property type="protein sequence ID" value="KAH0959924.1"/>
    <property type="molecule type" value="Genomic_DNA"/>
</dbReference>
<dbReference type="OrthoDB" id="37730at2759"/>
<dbReference type="PANTHER" id="PTHR41813">
    <property type="entry name" value="REGULATOR PAB1642, PUTATIVE (AFU_ORTHOLOGUE AFUA_3G11955)-RELATED"/>
    <property type="match status" value="1"/>
</dbReference>
<dbReference type="RefSeq" id="XP_044717437.1">
    <property type="nucleotide sequence ID" value="XM_044867416.1"/>
</dbReference>